<evidence type="ECO:0000313" key="9">
    <source>
        <dbReference type="Proteomes" id="UP000199054"/>
    </source>
</evidence>
<evidence type="ECO:0000256" key="1">
    <source>
        <dbReference type="ARBA" id="ARBA00007905"/>
    </source>
</evidence>
<dbReference type="GO" id="GO:1990002">
    <property type="term" value="F:methylglyoxal reductase (NADPH) (acetol producing) activity"/>
    <property type="evidence" value="ECO:0007669"/>
    <property type="project" value="TreeGrafter"/>
</dbReference>
<evidence type="ECO:0000259" key="7">
    <source>
        <dbReference type="Pfam" id="PF00248"/>
    </source>
</evidence>
<dbReference type="InterPro" id="IPR023210">
    <property type="entry name" value="NADP_OxRdtase_dom"/>
</dbReference>
<accession>A0A1H8MRZ0</accession>
<evidence type="ECO:0000256" key="3">
    <source>
        <dbReference type="ARBA" id="ARBA00023002"/>
    </source>
</evidence>
<feature type="site" description="Lowers pKa of active site Tyr" evidence="6">
    <location>
        <position position="70"/>
    </location>
</feature>
<dbReference type="EMBL" id="FODE01000044">
    <property type="protein sequence ID" value="SEO19926.1"/>
    <property type="molecule type" value="Genomic_DNA"/>
</dbReference>
<dbReference type="InterPro" id="IPR020471">
    <property type="entry name" value="AKR"/>
</dbReference>
<feature type="domain" description="NADP-dependent oxidoreductase" evidence="7">
    <location>
        <begin position="24"/>
        <end position="253"/>
    </location>
</feature>
<evidence type="ECO:0000256" key="4">
    <source>
        <dbReference type="PIRSR" id="PIRSR000097-1"/>
    </source>
</evidence>
<keyword evidence="9" id="KW-1185">Reference proteome</keyword>
<evidence type="ECO:0000256" key="5">
    <source>
        <dbReference type="PIRSR" id="PIRSR000097-2"/>
    </source>
</evidence>
<gene>
    <name evidence="8" type="ORF">SAMN04489859_10449</name>
</gene>
<dbReference type="RefSeq" id="WP_244519343.1">
    <property type="nucleotide sequence ID" value="NZ_CP067124.1"/>
</dbReference>
<name>A0A1H8MRZ0_9RHOB</name>
<proteinExistence type="inferred from homology"/>
<dbReference type="GO" id="GO:0051596">
    <property type="term" value="P:methylglyoxal catabolic process"/>
    <property type="evidence" value="ECO:0007669"/>
    <property type="project" value="TreeGrafter"/>
</dbReference>
<feature type="binding site" evidence="5">
    <location>
        <position position="103"/>
    </location>
    <ligand>
        <name>substrate</name>
    </ligand>
</feature>
<evidence type="ECO:0000256" key="2">
    <source>
        <dbReference type="ARBA" id="ARBA00022857"/>
    </source>
</evidence>
<comment type="similarity">
    <text evidence="1">Belongs to the aldo/keto reductase family.</text>
</comment>
<dbReference type="PANTHER" id="PTHR43827:SF3">
    <property type="entry name" value="NADP-DEPENDENT OXIDOREDUCTASE DOMAIN-CONTAINING PROTEIN"/>
    <property type="match status" value="1"/>
</dbReference>
<dbReference type="Gene3D" id="3.20.20.100">
    <property type="entry name" value="NADP-dependent oxidoreductase domain"/>
    <property type="match status" value="1"/>
</dbReference>
<reference evidence="8 9" key="1">
    <citation type="submission" date="2016-10" db="EMBL/GenBank/DDBJ databases">
        <authorList>
            <person name="de Groot N.N."/>
        </authorList>
    </citation>
    <scope>NUCLEOTIDE SEQUENCE [LARGE SCALE GENOMIC DNA]</scope>
    <source>
        <strain evidence="8 9">DSM 8512</strain>
    </source>
</reference>
<dbReference type="AlphaFoldDB" id="A0A1H8MRZ0"/>
<keyword evidence="3" id="KW-0560">Oxidoreductase</keyword>
<dbReference type="PRINTS" id="PR00069">
    <property type="entry name" value="ALDKETRDTASE"/>
</dbReference>
<keyword evidence="2" id="KW-0521">NADP</keyword>
<dbReference type="SUPFAM" id="SSF51430">
    <property type="entry name" value="NAD(P)-linked oxidoreductase"/>
    <property type="match status" value="1"/>
</dbReference>
<evidence type="ECO:0000256" key="6">
    <source>
        <dbReference type="PIRSR" id="PIRSR000097-3"/>
    </source>
</evidence>
<dbReference type="PIRSF" id="PIRSF000097">
    <property type="entry name" value="AKR"/>
    <property type="match status" value="1"/>
</dbReference>
<dbReference type="STRING" id="34002.SAMN04489859_10449"/>
<feature type="active site" description="Proton donor" evidence="4">
    <location>
        <position position="45"/>
    </location>
</feature>
<dbReference type="InterPro" id="IPR036812">
    <property type="entry name" value="NAD(P)_OxRdtase_dom_sf"/>
</dbReference>
<dbReference type="Pfam" id="PF00248">
    <property type="entry name" value="Aldo_ket_red"/>
    <property type="match status" value="1"/>
</dbReference>
<dbReference type="Proteomes" id="UP000199054">
    <property type="component" value="Unassembled WGS sequence"/>
</dbReference>
<evidence type="ECO:0000313" key="8">
    <source>
        <dbReference type="EMBL" id="SEO19926.1"/>
    </source>
</evidence>
<organism evidence="8 9">
    <name type="scientific">Paracoccus alcaliphilus</name>
    <dbReference type="NCBI Taxonomy" id="34002"/>
    <lineage>
        <taxon>Bacteria</taxon>
        <taxon>Pseudomonadati</taxon>
        <taxon>Pseudomonadota</taxon>
        <taxon>Alphaproteobacteria</taxon>
        <taxon>Rhodobacterales</taxon>
        <taxon>Paracoccaceae</taxon>
        <taxon>Paracoccus</taxon>
    </lineage>
</organism>
<protein>
    <submittedName>
        <fullName evidence="8">2,5-diketo-D-gluconate reductase B</fullName>
    </submittedName>
</protein>
<dbReference type="PANTHER" id="PTHR43827">
    <property type="entry name" value="2,5-DIKETO-D-GLUCONIC ACID REDUCTASE"/>
    <property type="match status" value="1"/>
</dbReference>
<sequence>MTNILMRPEFQRGFGTYPLTGGALREAVHAAIEVGYRAFDTAQSYANEADTGAALADCGIPRDQLCITTKVRPENFDESGFLPSVEDSLRALRVERVDLLLLHWPPAGGDIAPSLRLLQKAREAGLAAHIGVSNYTAAMMRAAKALVDAPLVTNQVEFHPLLDQSRLLAAAKDTGIPLSSYCSLARGEIFKYPLMAKIGAAYGKSAAQVALRWIAQKGLAMNTMSTKPENIRANFDILDFTLSAEDMARIDALGATNYRIVDRDRVPFAPEWD</sequence>